<evidence type="ECO:0000259" key="2">
    <source>
        <dbReference type="SMART" id="SM00672"/>
    </source>
</evidence>
<protein>
    <submittedName>
        <fullName evidence="3">Family 90 glycosyltransferase</fullName>
    </submittedName>
</protein>
<dbReference type="InterPro" id="IPR051091">
    <property type="entry name" value="O-Glucosyltr/Glycosyltrsf_90"/>
</dbReference>
<dbReference type="SMART" id="SM00672">
    <property type="entry name" value="CAP10"/>
    <property type="match status" value="1"/>
</dbReference>
<dbReference type="PANTHER" id="PTHR12203:SF118">
    <property type="entry name" value="BETA-1,2-XYLOSYLTRANSFERASE 1"/>
    <property type="match status" value="1"/>
</dbReference>
<feature type="non-terminal residue" evidence="3">
    <location>
        <position position="495"/>
    </location>
</feature>
<accession>F4R6Q9</accession>
<keyword evidence="3" id="KW-0808">Transferase</keyword>
<dbReference type="KEGG" id="mlr:MELLADRAFT_23814"/>
<evidence type="ECO:0000313" key="4">
    <source>
        <dbReference type="Proteomes" id="UP000001072"/>
    </source>
</evidence>
<dbReference type="Pfam" id="PF05686">
    <property type="entry name" value="Glyco_transf_90"/>
    <property type="match status" value="1"/>
</dbReference>
<proteinExistence type="predicted"/>
<dbReference type="InterPro" id="IPR006598">
    <property type="entry name" value="CAP10"/>
</dbReference>
<feature type="domain" description="Glycosyl transferase CAP10" evidence="2">
    <location>
        <begin position="230"/>
        <end position="493"/>
    </location>
</feature>
<dbReference type="eggNOG" id="KOG2458">
    <property type="taxonomic scope" value="Eukaryota"/>
</dbReference>
<dbReference type="Proteomes" id="UP000001072">
    <property type="component" value="Unassembled WGS sequence"/>
</dbReference>
<dbReference type="InParanoid" id="F4R6Q9"/>
<name>F4R6Q9_MELLP</name>
<feature type="region of interest" description="Disordered" evidence="1">
    <location>
        <begin position="191"/>
        <end position="218"/>
    </location>
</feature>
<keyword evidence="4" id="KW-1185">Reference proteome</keyword>
<reference evidence="4" key="1">
    <citation type="journal article" date="2011" name="Proc. Natl. Acad. Sci. U.S.A.">
        <title>Obligate biotrophy features unraveled by the genomic analysis of rust fungi.</title>
        <authorList>
            <person name="Duplessis S."/>
            <person name="Cuomo C.A."/>
            <person name="Lin Y.-C."/>
            <person name="Aerts A."/>
            <person name="Tisserant E."/>
            <person name="Veneault-Fourrey C."/>
            <person name="Joly D.L."/>
            <person name="Hacquard S."/>
            <person name="Amselem J."/>
            <person name="Cantarel B.L."/>
            <person name="Chiu R."/>
            <person name="Coutinho P.M."/>
            <person name="Feau N."/>
            <person name="Field M."/>
            <person name="Frey P."/>
            <person name="Gelhaye E."/>
            <person name="Goldberg J."/>
            <person name="Grabherr M.G."/>
            <person name="Kodira C.D."/>
            <person name="Kohler A."/>
            <person name="Kuees U."/>
            <person name="Lindquist E.A."/>
            <person name="Lucas S.M."/>
            <person name="Mago R."/>
            <person name="Mauceli E."/>
            <person name="Morin E."/>
            <person name="Murat C."/>
            <person name="Pangilinan J.L."/>
            <person name="Park R."/>
            <person name="Pearson M."/>
            <person name="Quesneville H."/>
            <person name="Rouhier N."/>
            <person name="Sakthikumar S."/>
            <person name="Salamov A.A."/>
            <person name="Schmutz J."/>
            <person name="Selles B."/>
            <person name="Shapiro H."/>
            <person name="Tanguay P."/>
            <person name="Tuskan G.A."/>
            <person name="Henrissat B."/>
            <person name="Van de Peer Y."/>
            <person name="Rouze P."/>
            <person name="Ellis J.G."/>
            <person name="Dodds P.N."/>
            <person name="Schein J.E."/>
            <person name="Zhong S."/>
            <person name="Hamelin R.C."/>
            <person name="Grigoriev I.V."/>
            <person name="Szabo L.J."/>
            <person name="Martin F."/>
        </authorList>
    </citation>
    <scope>NUCLEOTIDE SEQUENCE [LARGE SCALE GENOMIC DNA]</scope>
    <source>
        <strain evidence="4">98AG31 / pathotype 3-4-7</strain>
    </source>
</reference>
<dbReference type="PANTHER" id="PTHR12203">
    <property type="entry name" value="KDEL LYS-ASP-GLU-LEU CONTAINING - RELATED"/>
    <property type="match status" value="1"/>
</dbReference>
<dbReference type="STRING" id="747676.F4R6Q9"/>
<dbReference type="HOGENOM" id="CLU_005027_3_1_1"/>
<sequence length="495" mass="57481">IPLRTHPFMTLIERAKLEWESKLARQSKTLKEAVAEYKRRYGRKPPAGFELWYAYATKNNVNMIDEYDQISKDLFPLWALSPNELRKRAERIQTREKSPFVLHFDADRNLAPIGESAATGNANYLSRLCQEFAPLLASANLPPVSMVLRSLDEPRLLLGWDQQKRLYELAKLGQYMAEDWAVHCPPESPIHRDIIHSSSSQRSQRALRSGRDDQQLPSNHSWIFHHPRSMDICLNPDNIDQHGATAGRAWPPSPMVPLFTLSKTPLHADILVVPPLWDAKNEYTNSIPWSKRPYDKLFWRGTFTHQPKSNTRVLTGDEKIMNSIKTNQKQSSIHEFEANDSDLIQRYLNISLVGGPYECDPKQCEKLAKMIEFGKSMKSEEEAKYKYVLDVDGNGWSGRFRRLLATQHLVLKSSILPEWYSDRIQPWYHYIPSKIDYTDLYDIMSFFTGDMDGNGAHEDLAEIISSQGRHWALNYFRREDMVAYMFRLVLEYTRL</sequence>
<feature type="non-terminal residue" evidence="3">
    <location>
        <position position="1"/>
    </location>
</feature>
<organism evidence="4">
    <name type="scientific">Melampsora larici-populina (strain 98AG31 / pathotype 3-4-7)</name>
    <name type="common">Poplar leaf rust fungus</name>
    <dbReference type="NCBI Taxonomy" id="747676"/>
    <lineage>
        <taxon>Eukaryota</taxon>
        <taxon>Fungi</taxon>
        <taxon>Dikarya</taxon>
        <taxon>Basidiomycota</taxon>
        <taxon>Pucciniomycotina</taxon>
        <taxon>Pucciniomycetes</taxon>
        <taxon>Pucciniales</taxon>
        <taxon>Melampsoraceae</taxon>
        <taxon>Melampsora</taxon>
    </lineage>
</organism>
<dbReference type="AlphaFoldDB" id="F4R6Q9"/>
<dbReference type="OrthoDB" id="541052at2759"/>
<evidence type="ECO:0000313" key="3">
    <source>
        <dbReference type="EMBL" id="EGG12416.1"/>
    </source>
</evidence>
<dbReference type="VEuPathDB" id="FungiDB:MELLADRAFT_23814"/>
<dbReference type="GeneID" id="18926916"/>
<dbReference type="EMBL" id="GL883091">
    <property type="protein sequence ID" value="EGG12416.1"/>
    <property type="molecule type" value="Genomic_DNA"/>
</dbReference>
<evidence type="ECO:0000256" key="1">
    <source>
        <dbReference type="SAM" id="MobiDB-lite"/>
    </source>
</evidence>
<gene>
    <name evidence="3" type="ORF">MELLADRAFT_23814</name>
</gene>
<dbReference type="RefSeq" id="XP_007404791.1">
    <property type="nucleotide sequence ID" value="XM_007404729.1"/>
</dbReference>
<dbReference type="GO" id="GO:0016740">
    <property type="term" value="F:transferase activity"/>
    <property type="evidence" value="ECO:0007669"/>
    <property type="project" value="UniProtKB-KW"/>
</dbReference>